<dbReference type="AlphaFoldDB" id="A0A835L761"/>
<keyword evidence="4" id="KW-0548">Nucleotidyltransferase</keyword>
<evidence type="ECO:0000313" key="12">
    <source>
        <dbReference type="Proteomes" id="UP000648187"/>
    </source>
</evidence>
<evidence type="ECO:0000313" key="11">
    <source>
        <dbReference type="EMBL" id="KAF9417119.1"/>
    </source>
</evidence>
<dbReference type="Pfam" id="PF02696">
    <property type="entry name" value="SelO"/>
    <property type="match status" value="2"/>
</dbReference>
<name>A0A835L761_SPOEX</name>
<comment type="similarity">
    <text evidence="2">Belongs to the SELO family.</text>
</comment>
<keyword evidence="12" id="KW-1185">Reference proteome</keyword>
<feature type="non-terminal residue" evidence="11">
    <location>
        <position position="1"/>
    </location>
</feature>
<dbReference type="PANTHER" id="PTHR12153">
    <property type="entry name" value="SELENOPROTEIN O"/>
    <property type="match status" value="1"/>
</dbReference>
<dbReference type="GO" id="GO:0005524">
    <property type="term" value="F:ATP binding"/>
    <property type="evidence" value="ECO:0007669"/>
    <property type="project" value="UniProtKB-KW"/>
</dbReference>
<sequence>MVTFRFAMKMEGESSPLKRNLTEWRFSQYPKYILLPIDENHDQIKSNIKNVVFSEVTPRPLERNIRLVCASQDALTNILDMDPDIANREEFTEFIAGRKLPYGALPVAHRYGGHQYGLWVGQLGDGRAHILGEYVNRRGERWQVQLKGSGQTPYARVHDGRAVLRSAIREMIASEACYFLGIPTTRAVGLVVSDEAIVRDVYYNGCPRRERAAVVLRLSPNWFRFGSLEILSRTGEIAVLRQLSDFIIKEYFPDIQLSDENRFIRMFSEIAHKTLDLVAKWQGLGFTHGLLNTDNMSLIGLTVDFGPFGFVDSYDGGYVSNCSDGEGRYALAKQPDVVVWNIGQLANALKPLLTSSQQVHMSHILKTLDTYCKNKILETFLMKIGLKEEQWGDEQLVEKLLDMMQQTGADFTATFRQLAELEPCEMVSEIKLGEKWSLKRLSSHASWGCWLDQYRERLVKEAGVLPVNSRDCAVTAVDASSSGMFEDERRRRMLSVNPVYVPRNWLLHEAIVDAEQDDYRKVRFLLEVLRNPFEVQPEAEKRGFSAQPPQWACSMKRAFCVLAALRTEQKQSLLGNMVLKSNFKEWKFRSTPNYAALPIDGNPEYNVPTAVKDAVFSKVPTEPLVGTLHLVCASDDALTDLLDLHPSVAESEEFINFVAGAYLPEGGLTVSHRYGGYQFGYWADQLGDGRAHILGEYVNSKGESWQPQLKGSGETPYSRFGDGRAVLRSSVREMVASEACYHLGIPTTRAAALVVSDDHKVWRDKTYSGRAKQERAAIVMRLANAWYRIGSLEILLKRREPHTLKLLTDFIIKHHFPEIENAEGDKYVNFYKEVAHRNLDMVATWQGLGFTHGVLNTDNISLLGVTIDYGPYGFIDHYYHHYVPNTSDDMGRYAFNKQPEILLWNLGKLAEAMAPILSAEQKQEIDNIEATLEDYVKTKVLKTYLQKLGLDEIKNGDEKLVKDLLEVEPQHLSDKTVLEAKWSLSKLSGVPAWDKWVESYQDRLKKENVTEEERRRRMVAVNPVYIPRNWILEEAIKDAEKNDFEKVRFLLKLFKNPYEVNEEAEKRGYSAQPPSWSYGLKLS</sequence>
<protein>
    <recommendedName>
        <fullName evidence="9">Selenoprotein O</fullName>
    </recommendedName>
</protein>
<keyword evidence="5" id="KW-0479">Metal-binding</keyword>
<dbReference type="HAMAP" id="MF_00692">
    <property type="entry name" value="SelO"/>
    <property type="match status" value="2"/>
</dbReference>
<evidence type="ECO:0000256" key="7">
    <source>
        <dbReference type="ARBA" id="ARBA00022840"/>
    </source>
</evidence>
<keyword evidence="3" id="KW-0808">Transferase</keyword>
<dbReference type="EMBL" id="JACKWZ010000077">
    <property type="protein sequence ID" value="KAF9417119.1"/>
    <property type="molecule type" value="Genomic_DNA"/>
</dbReference>
<evidence type="ECO:0000256" key="2">
    <source>
        <dbReference type="ARBA" id="ARBA00009747"/>
    </source>
</evidence>
<evidence type="ECO:0000256" key="3">
    <source>
        <dbReference type="ARBA" id="ARBA00022679"/>
    </source>
</evidence>
<evidence type="ECO:0000256" key="4">
    <source>
        <dbReference type="ARBA" id="ARBA00022695"/>
    </source>
</evidence>
<evidence type="ECO:0000256" key="1">
    <source>
        <dbReference type="ARBA" id="ARBA00001946"/>
    </source>
</evidence>
<feature type="region of interest" description="Disordered" evidence="10">
    <location>
        <begin position="1064"/>
        <end position="1083"/>
    </location>
</feature>
<accession>A0A835L761</accession>
<keyword evidence="7" id="KW-0067">ATP-binding</keyword>
<reference evidence="11" key="1">
    <citation type="submission" date="2020-08" db="EMBL/GenBank/DDBJ databases">
        <title>Spodoptera exigua strain:BAW_Kor-Di-RS1 Genome sequencing and assembly.</title>
        <authorList>
            <person name="Kim J."/>
            <person name="Nam H.Y."/>
            <person name="Kwon M."/>
            <person name="Choi J.H."/>
            <person name="Cho S.R."/>
            <person name="Kim G.-H."/>
        </authorList>
    </citation>
    <scope>NUCLEOTIDE SEQUENCE</scope>
    <source>
        <strain evidence="11">BAW_Kor-Di-RS1</strain>
        <tissue evidence="11">Whole-body</tissue>
    </source>
</reference>
<dbReference type="PANTHER" id="PTHR12153:SF18">
    <property type="entry name" value="SELENOPROTEIN O"/>
    <property type="match status" value="1"/>
</dbReference>
<dbReference type="InterPro" id="IPR003846">
    <property type="entry name" value="SelO"/>
</dbReference>
<evidence type="ECO:0000256" key="6">
    <source>
        <dbReference type="ARBA" id="ARBA00022741"/>
    </source>
</evidence>
<dbReference type="NCBIfam" id="NF000658">
    <property type="entry name" value="PRK00029.1"/>
    <property type="match status" value="2"/>
</dbReference>
<gene>
    <name evidence="11" type="ORF">HW555_005738</name>
</gene>
<dbReference type="GO" id="GO:0046872">
    <property type="term" value="F:metal ion binding"/>
    <property type="evidence" value="ECO:0007669"/>
    <property type="project" value="UniProtKB-KW"/>
</dbReference>
<comment type="cofactor">
    <cofactor evidence="1">
        <name>Mg(2+)</name>
        <dbReference type="ChEBI" id="CHEBI:18420"/>
    </cofactor>
</comment>
<evidence type="ECO:0000256" key="8">
    <source>
        <dbReference type="ARBA" id="ARBA00022842"/>
    </source>
</evidence>
<evidence type="ECO:0000256" key="5">
    <source>
        <dbReference type="ARBA" id="ARBA00022723"/>
    </source>
</evidence>
<keyword evidence="8" id="KW-0460">Magnesium</keyword>
<comment type="caution">
    <text evidence="11">The sequence shown here is derived from an EMBL/GenBank/DDBJ whole genome shotgun (WGS) entry which is preliminary data.</text>
</comment>
<dbReference type="GO" id="GO:0016779">
    <property type="term" value="F:nucleotidyltransferase activity"/>
    <property type="evidence" value="ECO:0007669"/>
    <property type="project" value="UniProtKB-KW"/>
</dbReference>
<evidence type="ECO:0000256" key="9">
    <source>
        <dbReference type="ARBA" id="ARBA00031547"/>
    </source>
</evidence>
<keyword evidence="6" id="KW-0547">Nucleotide-binding</keyword>
<dbReference type="Proteomes" id="UP000648187">
    <property type="component" value="Unassembled WGS sequence"/>
</dbReference>
<proteinExistence type="inferred from homology"/>
<organism evidence="11 12">
    <name type="scientific">Spodoptera exigua</name>
    <name type="common">Beet armyworm</name>
    <name type="synonym">Noctua fulgens</name>
    <dbReference type="NCBI Taxonomy" id="7107"/>
    <lineage>
        <taxon>Eukaryota</taxon>
        <taxon>Metazoa</taxon>
        <taxon>Ecdysozoa</taxon>
        <taxon>Arthropoda</taxon>
        <taxon>Hexapoda</taxon>
        <taxon>Insecta</taxon>
        <taxon>Pterygota</taxon>
        <taxon>Neoptera</taxon>
        <taxon>Endopterygota</taxon>
        <taxon>Lepidoptera</taxon>
        <taxon>Glossata</taxon>
        <taxon>Ditrysia</taxon>
        <taxon>Noctuoidea</taxon>
        <taxon>Noctuidae</taxon>
        <taxon>Amphipyrinae</taxon>
        <taxon>Spodoptera</taxon>
    </lineage>
</organism>
<evidence type="ECO:0000256" key="10">
    <source>
        <dbReference type="SAM" id="MobiDB-lite"/>
    </source>
</evidence>